<evidence type="ECO:0000313" key="2">
    <source>
        <dbReference type="Proteomes" id="UP000828390"/>
    </source>
</evidence>
<proteinExistence type="predicted"/>
<dbReference type="Proteomes" id="UP000828390">
    <property type="component" value="Unassembled WGS sequence"/>
</dbReference>
<name>A0A9D4CVC7_DREPO</name>
<protein>
    <submittedName>
        <fullName evidence="1">Uncharacterized protein</fullName>
    </submittedName>
</protein>
<dbReference type="EMBL" id="JAIWYP010000012">
    <property type="protein sequence ID" value="KAH3730956.1"/>
    <property type="molecule type" value="Genomic_DNA"/>
</dbReference>
<accession>A0A9D4CVC7</accession>
<organism evidence="1 2">
    <name type="scientific">Dreissena polymorpha</name>
    <name type="common">Zebra mussel</name>
    <name type="synonym">Mytilus polymorpha</name>
    <dbReference type="NCBI Taxonomy" id="45954"/>
    <lineage>
        <taxon>Eukaryota</taxon>
        <taxon>Metazoa</taxon>
        <taxon>Spiralia</taxon>
        <taxon>Lophotrochozoa</taxon>
        <taxon>Mollusca</taxon>
        <taxon>Bivalvia</taxon>
        <taxon>Autobranchia</taxon>
        <taxon>Heteroconchia</taxon>
        <taxon>Euheterodonta</taxon>
        <taxon>Imparidentia</taxon>
        <taxon>Neoheterodontei</taxon>
        <taxon>Myida</taxon>
        <taxon>Dreissenoidea</taxon>
        <taxon>Dreissenidae</taxon>
        <taxon>Dreissena</taxon>
    </lineage>
</organism>
<reference evidence="1" key="2">
    <citation type="submission" date="2020-11" db="EMBL/GenBank/DDBJ databases">
        <authorList>
            <person name="McCartney M.A."/>
            <person name="Auch B."/>
            <person name="Kono T."/>
            <person name="Mallez S."/>
            <person name="Becker A."/>
            <person name="Gohl D.M."/>
            <person name="Silverstein K.A.T."/>
            <person name="Koren S."/>
            <person name="Bechman K.B."/>
            <person name="Herman A."/>
            <person name="Abrahante J.E."/>
            <person name="Garbe J."/>
        </authorList>
    </citation>
    <scope>NUCLEOTIDE SEQUENCE</scope>
    <source>
        <strain evidence="1">Duluth1</strain>
        <tissue evidence="1">Whole animal</tissue>
    </source>
</reference>
<evidence type="ECO:0000313" key="1">
    <source>
        <dbReference type="EMBL" id="KAH3730956.1"/>
    </source>
</evidence>
<comment type="caution">
    <text evidence="1">The sequence shown here is derived from an EMBL/GenBank/DDBJ whole genome shotgun (WGS) entry which is preliminary data.</text>
</comment>
<reference evidence="1" key="1">
    <citation type="journal article" date="2019" name="bioRxiv">
        <title>The Genome of the Zebra Mussel, Dreissena polymorpha: A Resource for Invasive Species Research.</title>
        <authorList>
            <person name="McCartney M.A."/>
            <person name="Auch B."/>
            <person name="Kono T."/>
            <person name="Mallez S."/>
            <person name="Zhang Y."/>
            <person name="Obille A."/>
            <person name="Becker A."/>
            <person name="Abrahante J.E."/>
            <person name="Garbe J."/>
            <person name="Badalamenti J.P."/>
            <person name="Herman A."/>
            <person name="Mangelson H."/>
            <person name="Liachko I."/>
            <person name="Sullivan S."/>
            <person name="Sone E.D."/>
            <person name="Koren S."/>
            <person name="Silverstein K.A.T."/>
            <person name="Beckman K.B."/>
            <person name="Gohl D.M."/>
        </authorList>
    </citation>
    <scope>NUCLEOTIDE SEQUENCE</scope>
    <source>
        <strain evidence="1">Duluth1</strain>
        <tissue evidence="1">Whole animal</tissue>
    </source>
</reference>
<gene>
    <name evidence="1" type="ORF">DPMN_056957</name>
</gene>
<dbReference type="AlphaFoldDB" id="A0A9D4CVC7"/>
<keyword evidence="2" id="KW-1185">Reference proteome</keyword>
<sequence>MWLTNNVWAVENWSVYGRSVRTNNDVEGWHNRLNRRAKKGNLSFYLLITLLFDEAKEVPMQCKLIREKKLHRHQSRRTRATQGRLCAAWDRYGKKRLVQVSF</sequence>